<organism evidence="1 2">
    <name type="scientific">Characodon lateralis</name>
    <dbReference type="NCBI Taxonomy" id="208331"/>
    <lineage>
        <taxon>Eukaryota</taxon>
        <taxon>Metazoa</taxon>
        <taxon>Chordata</taxon>
        <taxon>Craniata</taxon>
        <taxon>Vertebrata</taxon>
        <taxon>Euteleostomi</taxon>
        <taxon>Actinopterygii</taxon>
        <taxon>Neopterygii</taxon>
        <taxon>Teleostei</taxon>
        <taxon>Neoteleostei</taxon>
        <taxon>Acanthomorphata</taxon>
        <taxon>Ovalentaria</taxon>
        <taxon>Atherinomorphae</taxon>
        <taxon>Cyprinodontiformes</taxon>
        <taxon>Goodeidae</taxon>
        <taxon>Characodon</taxon>
    </lineage>
</organism>
<gene>
    <name evidence="1" type="ORF">CHARACLAT_021787</name>
</gene>
<accession>A0ABU7F504</accession>
<evidence type="ECO:0000313" key="2">
    <source>
        <dbReference type="Proteomes" id="UP001352852"/>
    </source>
</evidence>
<evidence type="ECO:0000313" key="1">
    <source>
        <dbReference type="EMBL" id="MED6294516.1"/>
    </source>
</evidence>
<dbReference type="Proteomes" id="UP001352852">
    <property type="component" value="Unassembled WGS sequence"/>
</dbReference>
<proteinExistence type="predicted"/>
<dbReference type="EMBL" id="JAHUTJ010075931">
    <property type="protein sequence ID" value="MED6294516.1"/>
    <property type="molecule type" value="Genomic_DNA"/>
</dbReference>
<keyword evidence="2" id="KW-1185">Reference proteome</keyword>
<protein>
    <submittedName>
        <fullName evidence="1">Uncharacterized protein</fullName>
    </submittedName>
</protein>
<sequence length="126" mass="14052">MYSVCLLHQPAPPGDSQEVMCHYMAGDKTRGVHSYTLSVLSKAHVFFSNIQNITNKSVLSASPVLYSNLLRAHRHSWRSQPPGKCRWHNPPPQAPAMQCTKWPLVEGGEKKNNAVSESAAMSYHTH</sequence>
<comment type="caution">
    <text evidence="1">The sequence shown here is derived from an EMBL/GenBank/DDBJ whole genome shotgun (WGS) entry which is preliminary data.</text>
</comment>
<reference evidence="1 2" key="1">
    <citation type="submission" date="2021-06" db="EMBL/GenBank/DDBJ databases">
        <authorList>
            <person name="Palmer J.M."/>
        </authorList>
    </citation>
    <scope>NUCLEOTIDE SEQUENCE [LARGE SCALE GENOMIC DNA]</scope>
    <source>
        <strain evidence="1 2">CL_MEX2019</strain>
        <tissue evidence="1">Muscle</tissue>
    </source>
</reference>
<name>A0ABU7F504_9TELE</name>